<evidence type="ECO:0000313" key="3">
    <source>
        <dbReference type="Proteomes" id="UP000476310"/>
    </source>
</evidence>
<accession>A0A6G4AK76</accession>
<dbReference type="Proteomes" id="UP000476310">
    <property type="component" value="Unassembled WGS sequence"/>
</dbReference>
<feature type="transmembrane region" description="Helical" evidence="1">
    <location>
        <begin position="40"/>
        <end position="61"/>
    </location>
</feature>
<dbReference type="AlphaFoldDB" id="A0A6G4AK76"/>
<protein>
    <submittedName>
        <fullName evidence="2">Uncharacterized protein</fullName>
    </submittedName>
</protein>
<proteinExistence type="predicted"/>
<keyword evidence="3" id="KW-1185">Reference proteome</keyword>
<dbReference type="EMBL" id="JAAIKT010000035">
    <property type="protein sequence ID" value="NEW73745.1"/>
    <property type="molecule type" value="Genomic_DNA"/>
</dbReference>
<keyword evidence="1" id="KW-1133">Transmembrane helix</keyword>
<keyword evidence="1" id="KW-0472">Membrane</keyword>
<feature type="transmembrane region" description="Helical" evidence="1">
    <location>
        <begin position="6"/>
        <end position="28"/>
    </location>
</feature>
<comment type="caution">
    <text evidence="2">The sequence shown here is derived from an EMBL/GenBank/DDBJ whole genome shotgun (WGS) entry which is preliminary data.</text>
</comment>
<sequence length="83" mass="8426">MLVALGAVHPVLSTTVATAGALAAFRFLALPKTKRSRAVVFSTIAVTAVAALGCAFAYFPFLGWIEVGAALSATGVWLASEGT</sequence>
<name>A0A6G4AK76_9ACTN</name>
<keyword evidence="1" id="KW-0812">Transmembrane</keyword>
<evidence type="ECO:0000256" key="1">
    <source>
        <dbReference type="SAM" id="Phobius"/>
    </source>
</evidence>
<reference evidence="2" key="1">
    <citation type="submission" date="2020-02" db="EMBL/GenBank/DDBJ databases">
        <title>A new Streptomyces sp. for controlling soil-borne diseases.</title>
        <authorList>
            <person name="Li X."/>
            <person name="Tian Y."/>
            <person name="Gao K."/>
        </authorList>
    </citation>
    <scope>NUCLEOTIDE SEQUENCE [LARGE SCALE GENOMIC DNA]</scope>
    <source>
        <strain evidence="2">0250</strain>
    </source>
</reference>
<evidence type="ECO:0000313" key="2">
    <source>
        <dbReference type="EMBL" id="NEW73745.1"/>
    </source>
</evidence>
<gene>
    <name evidence="2" type="ORF">G4H13_26140</name>
</gene>
<dbReference type="RefSeq" id="WP_164430983.1">
    <property type="nucleotide sequence ID" value="NZ_JAAIKT010000035.1"/>
</dbReference>
<organism evidence="2 3">
    <name type="scientific">Streptomyces rhizosphaericus</name>
    <dbReference type="NCBI Taxonomy" id="114699"/>
    <lineage>
        <taxon>Bacteria</taxon>
        <taxon>Bacillati</taxon>
        <taxon>Actinomycetota</taxon>
        <taxon>Actinomycetes</taxon>
        <taxon>Kitasatosporales</taxon>
        <taxon>Streptomycetaceae</taxon>
        <taxon>Streptomyces</taxon>
        <taxon>Streptomyces violaceusniger group</taxon>
    </lineage>
</organism>